<dbReference type="Pfam" id="PF19327">
    <property type="entry name" value="Ap4A_phos_N"/>
    <property type="match status" value="1"/>
</dbReference>
<evidence type="ECO:0000313" key="4">
    <source>
        <dbReference type="Proteomes" id="UP000800039"/>
    </source>
</evidence>
<evidence type="ECO:0008006" key="5">
    <source>
        <dbReference type="Google" id="ProtNLM"/>
    </source>
</evidence>
<dbReference type="SUPFAM" id="SSF54197">
    <property type="entry name" value="HIT-like"/>
    <property type="match status" value="1"/>
</dbReference>
<dbReference type="GeneID" id="63851875"/>
<proteinExistence type="predicted"/>
<comment type="caution">
    <text evidence="3">The sequence shown here is derived from an EMBL/GenBank/DDBJ whole genome shotgun (WGS) entry which is preliminary data.</text>
</comment>
<sequence>MGDVSEENLVTTFDKLVSEGVIVYGPSTSVNIEDEGYPMEFRICPALLTKPHTVGAANPAFNKSRKWGPGSDMYCPDERLILTQLNGTHDLALNLFCVDRPQLLILTLDSYRRQYESLDQDDFAVMLETLRRFPSMYVIFNCGEKGGCSRLHKHLQGLLGPPYAFNYLINAGEDKKKVPFQYFSRHLLPGFKEVSTSVLLEVYTELLSRCRKVLGLGVAESCPHNVIMWDDWIIVIPRRNGITQGASANAGGMLGSVWVTDQSAVEEWTRIGCANVLRELGVPS</sequence>
<protein>
    <recommendedName>
        <fullName evidence="5">Phosphorylase</fullName>
    </recommendedName>
</protein>
<dbReference type="Pfam" id="PF09830">
    <property type="entry name" value="ATP_transf"/>
    <property type="match status" value="1"/>
</dbReference>
<dbReference type="InterPro" id="IPR019200">
    <property type="entry name" value="ATP_adenylylTrfase_C"/>
</dbReference>
<dbReference type="OrthoDB" id="10267950at2759"/>
<dbReference type="GO" id="GO:0009117">
    <property type="term" value="P:nucleotide metabolic process"/>
    <property type="evidence" value="ECO:0007669"/>
    <property type="project" value="InterPro"/>
</dbReference>
<gene>
    <name evidence="3" type="ORF">K460DRAFT_373940</name>
</gene>
<dbReference type="EMBL" id="ML976614">
    <property type="protein sequence ID" value="KAF1852080.1"/>
    <property type="molecule type" value="Genomic_DNA"/>
</dbReference>
<evidence type="ECO:0000259" key="2">
    <source>
        <dbReference type="Pfam" id="PF19327"/>
    </source>
</evidence>
<dbReference type="Gene3D" id="3.30.428.70">
    <property type="match status" value="1"/>
</dbReference>
<keyword evidence="4" id="KW-1185">Reference proteome</keyword>
<dbReference type="AlphaFoldDB" id="A0A9P4LEI7"/>
<feature type="domain" description="Ap4A phosphorylase 1/2 N-terminal" evidence="2">
    <location>
        <begin position="74"/>
        <end position="156"/>
    </location>
</feature>
<dbReference type="GO" id="GO:0005524">
    <property type="term" value="F:ATP binding"/>
    <property type="evidence" value="ECO:0007669"/>
    <property type="project" value="InterPro"/>
</dbReference>
<accession>A0A9P4LEI7</accession>
<dbReference type="PANTHER" id="PTHR38420">
    <property type="entry name" value="AP-4-A PHOSPHORYLASE II"/>
    <property type="match status" value="1"/>
</dbReference>
<dbReference type="Proteomes" id="UP000800039">
    <property type="component" value="Unassembled WGS sequence"/>
</dbReference>
<evidence type="ECO:0000259" key="1">
    <source>
        <dbReference type="Pfam" id="PF09830"/>
    </source>
</evidence>
<dbReference type="RefSeq" id="XP_040794643.1">
    <property type="nucleotide sequence ID" value="XM_040934624.1"/>
</dbReference>
<evidence type="ECO:0000313" key="3">
    <source>
        <dbReference type="EMBL" id="KAF1852080.1"/>
    </source>
</evidence>
<dbReference type="InterPro" id="IPR045759">
    <property type="entry name" value="Ap4A_phos1/2_N"/>
</dbReference>
<dbReference type="InterPro" id="IPR009163">
    <property type="entry name" value="Ap4A_phos1/2"/>
</dbReference>
<feature type="domain" description="ATP adenylyltransferase C-terminal" evidence="1">
    <location>
        <begin position="176"/>
        <end position="283"/>
    </location>
</feature>
<reference evidence="3" key="1">
    <citation type="submission" date="2020-01" db="EMBL/GenBank/DDBJ databases">
        <authorList>
            <consortium name="DOE Joint Genome Institute"/>
            <person name="Haridas S."/>
            <person name="Albert R."/>
            <person name="Binder M."/>
            <person name="Bloem J."/>
            <person name="Labutti K."/>
            <person name="Salamov A."/>
            <person name="Andreopoulos B."/>
            <person name="Baker S.E."/>
            <person name="Barry K."/>
            <person name="Bills G."/>
            <person name="Bluhm B.H."/>
            <person name="Cannon C."/>
            <person name="Castanera R."/>
            <person name="Culley D.E."/>
            <person name="Daum C."/>
            <person name="Ezra D."/>
            <person name="Gonzalez J.B."/>
            <person name="Henrissat B."/>
            <person name="Kuo A."/>
            <person name="Liang C."/>
            <person name="Lipzen A."/>
            <person name="Lutzoni F."/>
            <person name="Magnuson J."/>
            <person name="Mondo S."/>
            <person name="Nolan M."/>
            <person name="Ohm R."/>
            <person name="Pangilinan J."/>
            <person name="Park H.-J."/>
            <person name="Ramirez L."/>
            <person name="Alfaro M."/>
            <person name="Sun H."/>
            <person name="Tritt A."/>
            <person name="Yoshinaga Y."/>
            <person name="Zwiers L.-H."/>
            <person name="Turgeon B.G."/>
            <person name="Goodwin S.B."/>
            <person name="Spatafora J.W."/>
            <person name="Crous P.W."/>
            <person name="Grigoriev I.V."/>
        </authorList>
    </citation>
    <scope>NUCLEOTIDE SEQUENCE</scope>
    <source>
        <strain evidence="3">CBS 394.84</strain>
    </source>
</reference>
<dbReference type="GO" id="GO:0003877">
    <property type="term" value="F:ATP:ADP adenylyltransferase activity"/>
    <property type="evidence" value="ECO:0007669"/>
    <property type="project" value="InterPro"/>
</dbReference>
<dbReference type="InterPro" id="IPR036265">
    <property type="entry name" value="HIT-like_sf"/>
</dbReference>
<name>A0A9P4LEI7_9PLEO</name>
<dbReference type="PANTHER" id="PTHR38420:SF1">
    <property type="entry name" value="PUTATIVE (AFU_ORTHOLOGUE AFUA_5G14690)-RELATED"/>
    <property type="match status" value="1"/>
</dbReference>
<organism evidence="3 4">
    <name type="scientific">Cucurbitaria berberidis CBS 394.84</name>
    <dbReference type="NCBI Taxonomy" id="1168544"/>
    <lineage>
        <taxon>Eukaryota</taxon>
        <taxon>Fungi</taxon>
        <taxon>Dikarya</taxon>
        <taxon>Ascomycota</taxon>
        <taxon>Pezizomycotina</taxon>
        <taxon>Dothideomycetes</taxon>
        <taxon>Pleosporomycetidae</taxon>
        <taxon>Pleosporales</taxon>
        <taxon>Pleosporineae</taxon>
        <taxon>Cucurbitariaceae</taxon>
        <taxon>Cucurbitaria</taxon>
    </lineage>
</organism>
<dbReference type="InterPro" id="IPR043171">
    <property type="entry name" value="Ap4A_phos1/2-like"/>
</dbReference>